<dbReference type="Proteomes" id="UP000499080">
    <property type="component" value="Unassembled WGS sequence"/>
</dbReference>
<sequence length="78" mass="8761">MSVCEHDNSKTIRATGMKFEKVKNLEWKDRRGKGDEIRLNNGLPAPYKEALSMKSVPMVSPEVTGTSITSRIGKRTPR</sequence>
<gene>
    <name evidence="1" type="ORF">AVEN_51592_1</name>
</gene>
<name>A0A4Y2VRT4_ARAVE</name>
<evidence type="ECO:0000313" key="2">
    <source>
        <dbReference type="Proteomes" id="UP000499080"/>
    </source>
</evidence>
<comment type="caution">
    <text evidence="1">The sequence shown here is derived from an EMBL/GenBank/DDBJ whole genome shotgun (WGS) entry which is preliminary data.</text>
</comment>
<keyword evidence="2" id="KW-1185">Reference proteome</keyword>
<evidence type="ECO:0000313" key="1">
    <source>
        <dbReference type="EMBL" id="GBO27372.1"/>
    </source>
</evidence>
<organism evidence="1 2">
    <name type="scientific">Araneus ventricosus</name>
    <name type="common">Orbweaver spider</name>
    <name type="synonym">Epeira ventricosa</name>
    <dbReference type="NCBI Taxonomy" id="182803"/>
    <lineage>
        <taxon>Eukaryota</taxon>
        <taxon>Metazoa</taxon>
        <taxon>Ecdysozoa</taxon>
        <taxon>Arthropoda</taxon>
        <taxon>Chelicerata</taxon>
        <taxon>Arachnida</taxon>
        <taxon>Araneae</taxon>
        <taxon>Araneomorphae</taxon>
        <taxon>Entelegynae</taxon>
        <taxon>Araneoidea</taxon>
        <taxon>Araneidae</taxon>
        <taxon>Araneus</taxon>
    </lineage>
</organism>
<reference evidence="1 2" key="1">
    <citation type="journal article" date="2019" name="Sci. Rep.">
        <title>Orb-weaving spider Araneus ventricosus genome elucidates the spidroin gene catalogue.</title>
        <authorList>
            <person name="Kono N."/>
            <person name="Nakamura H."/>
            <person name="Ohtoshi R."/>
            <person name="Moran D.A.P."/>
            <person name="Shinohara A."/>
            <person name="Yoshida Y."/>
            <person name="Fujiwara M."/>
            <person name="Mori M."/>
            <person name="Tomita M."/>
            <person name="Arakawa K."/>
        </authorList>
    </citation>
    <scope>NUCLEOTIDE SEQUENCE [LARGE SCALE GENOMIC DNA]</scope>
</reference>
<proteinExistence type="predicted"/>
<dbReference type="AlphaFoldDB" id="A0A4Y2VRT4"/>
<dbReference type="EMBL" id="BGPR01050363">
    <property type="protein sequence ID" value="GBO27372.1"/>
    <property type="molecule type" value="Genomic_DNA"/>
</dbReference>
<accession>A0A4Y2VRT4</accession>
<protein>
    <submittedName>
        <fullName evidence="1">Uncharacterized protein</fullName>
    </submittedName>
</protein>